<gene>
    <name evidence="3" type="ORF">GPUH_LOCUS12582</name>
</gene>
<dbReference type="AlphaFoldDB" id="A0A183DV41"/>
<evidence type="ECO:0000256" key="1">
    <source>
        <dbReference type="SAM" id="MobiDB-lite"/>
    </source>
</evidence>
<protein>
    <submittedName>
        <fullName evidence="5">Transmembrane protein</fullName>
    </submittedName>
</protein>
<keyword evidence="2" id="KW-0472">Membrane</keyword>
<feature type="region of interest" description="Disordered" evidence="1">
    <location>
        <begin position="128"/>
        <end position="190"/>
    </location>
</feature>
<proteinExistence type="predicted"/>
<feature type="compositionally biased region" description="Low complexity" evidence="1">
    <location>
        <begin position="178"/>
        <end position="190"/>
    </location>
</feature>
<evidence type="ECO:0000313" key="4">
    <source>
        <dbReference type="Proteomes" id="UP000271098"/>
    </source>
</evidence>
<feature type="transmembrane region" description="Helical" evidence="2">
    <location>
        <begin position="45"/>
        <end position="67"/>
    </location>
</feature>
<dbReference type="WBParaSite" id="GPUH_0001259601-mRNA-1">
    <property type="protein sequence ID" value="GPUH_0001259601-mRNA-1"/>
    <property type="gene ID" value="GPUH_0001259601"/>
</dbReference>
<keyword evidence="2" id="KW-1133">Transmembrane helix</keyword>
<dbReference type="OrthoDB" id="5835578at2759"/>
<evidence type="ECO:0000256" key="2">
    <source>
        <dbReference type="SAM" id="Phobius"/>
    </source>
</evidence>
<dbReference type="EMBL" id="UYRT01079434">
    <property type="protein sequence ID" value="VDN20708.1"/>
    <property type="molecule type" value="Genomic_DNA"/>
</dbReference>
<dbReference type="Proteomes" id="UP000271098">
    <property type="component" value="Unassembled WGS sequence"/>
</dbReference>
<feature type="transmembrane region" description="Helical" evidence="2">
    <location>
        <begin position="87"/>
        <end position="106"/>
    </location>
</feature>
<sequence>MFDFACTAIRFSVVIVRRSQKFSESFRKKEPNRKLSSARMPLWKLAVNGITFAVFNSFYACFALFMLGQHKCYFQLHFGRMMRVIGLTRLALLMRILLDVLISFTIDYQIRLELLGYFGLEGIEPSETQSSQRVGPAERTQSEELTSDPVTRRSGQWRSASCMAHISTQTDKDKKKNNNSSSNNNTSNDG</sequence>
<keyword evidence="4" id="KW-1185">Reference proteome</keyword>
<reference evidence="5" key="1">
    <citation type="submission" date="2016-06" db="UniProtKB">
        <authorList>
            <consortium name="WormBaseParasite"/>
        </authorList>
    </citation>
    <scope>IDENTIFICATION</scope>
</reference>
<evidence type="ECO:0000313" key="3">
    <source>
        <dbReference type="EMBL" id="VDN20708.1"/>
    </source>
</evidence>
<organism evidence="5">
    <name type="scientific">Gongylonema pulchrum</name>
    <dbReference type="NCBI Taxonomy" id="637853"/>
    <lineage>
        <taxon>Eukaryota</taxon>
        <taxon>Metazoa</taxon>
        <taxon>Ecdysozoa</taxon>
        <taxon>Nematoda</taxon>
        <taxon>Chromadorea</taxon>
        <taxon>Rhabditida</taxon>
        <taxon>Spirurina</taxon>
        <taxon>Spiruromorpha</taxon>
        <taxon>Spiruroidea</taxon>
        <taxon>Gongylonematidae</taxon>
        <taxon>Gongylonema</taxon>
    </lineage>
</organism>
<accession>A0A183DV41</accession>
<keyword evidence="2" id="KW-0812">Transmembrane</keyword>
<evidence type="ECO:0000313" key="5">
    <source>
        <dbReference type="WBParaSite" id="GPUH_0001259601-mRNA-1"/>
    </source>
</evidence>
<name>A0A183DV41_9BILA</name>
<reference evidence="3 4" key="2">
    <citation type="submission" date="2018-11" db="EMBL/GenBank/DDBJ databases">
        <authorList>
            <consortium name="Pathogen Informatics"/>
        </authorList>
    </citation>
    <scope>NUCLEOTIDE SEQUENCE [LARGE SCALE GENOMIC DNA]</scope>
</reference>